<name>A0ABQ6NAU2_9STRA</name>
<evidence type="ECO:0000313" key="2">
    <source>
        <dbReference type="EMBL" id="GMI53678.1"/>
    </source>
</evidence>
<gene>
    <name evidence="2" type="ORF">TeGR_g9539</name>
</gene>
<feature type="compositionally biased region" description="Basic residues" evidence="1">
    <location>
        <begin position="265"/>
        <end position="277"/>
    </location>
</feature>
<proteinExistence type="predicted"/>
<sequence length="629" mass="68900">MDEFAAALNAQMDAEEGDAEEGSQSAPAAFDPLLTLDPSGAEVLAFASAEQRVNWERLGRAGAYRSERIMKRVAGKTARALALESAVRGAPERTMQMRLKANEIKFQMKEDVAKNPSAPHLWSQSTRELAFGGDAAINKLLPIDMDSIAGEFAKIKEAEKEAEEEAAHALGAAARKKAKAKAEEIRSASEALEGFSLSLDLGAVGGGDDDEAEPAAAAEEEEEGSEGEVTQPVALMEPLKNVTNPSFTKFVAQAEGPDAVAEQVRRRRKKKQQARKGKLFPLDGEARDAETHQPFEINETSWIHYKDAPDEYKNMQVLRGIGKFKKRLTQAKEAGTVGAGKGGKGEGAADIWSVGVKDVKPASPQLPSTASAVVFEEKEEEVDWEAAANSLLVDATNEQNEKERARAKAKGGGGGKRVIVATPYVPPAQHKAKAAAPRRLSHDPTKNVKGAATSVLMAANVFEHVEHTVDHANDHHLHPRWDHPEDRVDEHKPIHEVESLPDDSIISDFDLYTTAHQNLASTPIIDVGAADTLGDLVGYQNSEMRKAMAEISVVKDKKHRELVAMIQREELEEIKRKRLEQKTTHPARLARVRHKHAKERKERRDRILGQRQENELIIANKLVALGLIR</sequence>
<accession>A0ABQ6NAU2</accession>
<dbReference type="Proteomes" id="UP001165060">
    <property type="component" value="Unassembled WGS sequence"/>
</dbReference>
<organism evidence="2 3">
    <name type="scientific">Tetraparma gracilis</name>
    <dbReference type="NCBI Taxonomy" id="2962635"/>
    <lineage>
        <taxon>Eukaryota</taxon>
        <taxon>Sar</taxon>
        <taxon>Stramenopiles</taxon>
        <taxon>Ochrophyta</taxon>
        <taxon>Bolidophyceae</taxon>
        <taxon>Parmales</taxon>
        <taxon>Triparmaceae</taxon>
        <taxon>Tetraparma</taxon>
    </lineage>
</organism>
<feature type="region of interest" description="Disordered" evidence="1">
    <location>
        <begin position="1"/>
        <end position="30"/>
    </location>
</feature>
<feature type="region of interest" description="Disordered" evidence="1">
    <location>
        <begin position="255"/>
        <end position="277"/>
    </location>
</feature>
<reference evidence="2 3" key="1">
    <citation type="journal article" date="2023" name="Commun. Biol.">
        <title>Genome analysis of Parmales, the sister group of diatoms, reveals the evolutionary specialization of diatoms from phago-mixotrophs to photoautotrophs.</title>
        <authorList>
            <person name="Ban H."/>
            <person name="Sato S."/>
            <person name="Yoshikawa S."/>
            <person name="Yamada K."/>
            <person name="Nakamura Y."/>
            <person name="Ichinomiya M."/>
            <person name="Sato N."/>
            <person name="Blanc-Mathieu R."/>
            <person name="Endo H."/>
            <person name="Kuwata A."/>
            <person name="Ogata H."/>
        </authorList>
    </citation>
    <scope>NUCLEOTIDE SEQUENCE [LARGE SCALE GENOMIC DNA]</scope>
</reference>
<comment type="caution">
    <text evidence="2">The sequence shown here is derived from an EMBL/GenBank/DDBJ whole genome shotgun (WGS) entry which is preliminary data.</text>
</comment>
<feature type="region of interest" description="Disordered" evidence="1">
    <location>
        <begin position="202"/>
        <end position="230"/>
    </location>
</feature>
<dbReference type="EMBL" id="BRYB01006631">
    <property type="protein sequence ID" value="GMI53678.1"/>
    <property type="molecule type" value="Genomic_DNA"/>
</dbReference>
<feature type="compositionally biased region" description="Acidic residues" evidence="1">
    <location>
        <begin position="207"/>
        <end position="226"/>
    </location>
</feature>
<keyword evidence="3" id="KW-1185">Reference proteome</keyword>
<evidence type="ECO:0000313" key="3">
    <source>
        <dbReference type="Proteomes" id="UP001165060"/>
    </source>
</evidence>
<protein>
    <submittedName>
        <fullName evidence="2">Uncharacterized protein</fullName>
    </submittedName>
</protein>
<evidence type="ECO:0000256" key="1">
    <source>
        <dbReference type="SAM" id="MobiDB-lite"/>
    </source>
</evidence>